<comment type="caution">
    <text evidence="2">The sequence shown here is derived from an EMBL/GenBank/DDBJ whole genome shotgun (WGS) entry which is preliminary data.</text>
</comment>
<dbReference type="OrthoDB" id="10258156at2759"/>
<dbReference type="Proteomes" id="UP000186922">
    <property type="component" value="Unassembled WGS sequence"/>
</dbReference>
<name>A0A1D1UJV1_RAMVA</name>
<reference evidence="2 3" key="1">
    <citation type="journal article" date="2016" name="Nat. Commun.">
        <title>Extremotolerant tardigrade genome and improved radiotolerance of human cultured cells by tardigrade-unique protein.</title>
        <authorList>
            <person name="Hashimoto T."/>
            <person name="Horikawa D.D."/>
            <person name="Saito Y."/>
            <person name="Kuwahara H."/>
            <person name="Kozuka-Hata H."/>
            <person name="Shin-I T."/>
            <person name="Minakuchi Y."/>
            <person name="Ohishi K."/>
            <person name="Motoyama A."/>
            <person name="Aizu T."/>
            <person name="Enomoto A."/>
            <person name="Kondo K."/>
            <person name="Tanaka S."/>
            <person name="Hara Y."/>
            <person name="Koshikawa S."/>
            <person name="Sagara H."/>
            <person name="Miura T."/>
            <person name="Yokobori S."/>
            <person name="Miyagawa K."/>
            <person name="Suzuki Y."/>
            <person name="Kubo T."/>
            <person name="Oyama M."/>
            <person name="Kohara Y."/>
            <person name="Fujiyama A."/>
            <person name="Arakawa K."/>
            <person name="Katayama T."/>
            <person name="Toyoda A."/>
            <person name="Kunieda T."/>
        </authorList>
    </citation>
    <scope>NUCLEOTIDE SEQUENCE [LARGE SCALE GENOMIC DNA]</scope>
    <source>
        <strain evidence="2 3">YOKOZUNA-1</strain>
    </source>
</reference>
<dbReference type="CDD" id="cd02440">
    <property type="entry name" value="AdoMet_MTases"/>
    <property type="match status" value="1"/>
</dbReference>
<dbReference type="PANTHER" id="PTHR12496">
    <property type="entry name" value="CGI-41 METHYLTRANSFERASE"/>
    <property type="match status" value="1"/>
</dbReference>
<organism evidence="2 3">
    <name type="scientific">Ramazzottius varieornatus</name>
    <name type="common">Water bear</name>
    <name type="synonym">Tardigrade</name>
    <dbReference type="NCBI Taxonomy" id="947166"/>
    <lineage>
        <taxon>Eukaryota</taxon>
        <taxon>Metazoa</taxon>
        <taxon>Ecdysozoa</taxon>
        <taxon>Tardigrada</taxon>
        <taxon>Eutardigrada</taxon>
        <taxon>Parachela</taxon>
        <taxon>Hypsibioidea</taxon>
        <taxon>Ramazzottiidae</taxon>
        <taxon>Ramazzottius</taxon>
    </lineage>
</organism>
<accession>A0A1D1UJV1</accession>
<keyword evidence="3" id="KW-1185">Reference proteome</keyword>
<dbReference type="InterPro" id="IPR029063">
    <property type="entry name" value="SAM-dependent_MTases_sf"/>
</dbReference>
<dbReference type="Gene3D" id="3.40.50.150">
    <property type="entry name" value="Vaccinia Virus protein VP39"/>
    <property type="match status" value="1"/>
</dbReference>
<gene>
    <name evidence="2" type="primary">RvY_00680-1</name>
    <name evidence="2" type="synonym">RvY_00680.1</name>
    <name evidence="2" type="ORF">RvY_00680</name>
</gene>
<proteinExistence type="predicted"/>
<evidence type="ECO:0000313" key="2">
    <source>
        <dbReference type="EMBL" id="GAU87892.1"/>
    </source>
</evidence>
<dbReference type="InterPro" id="IPR052220">
    <property type="entry name" value="METTL25"/>
</dbReference>
<dbReference type="AlphaFoldDB" id="A0A1D1UJV1"/>
<dbReference type="InterPro" id="IPR025714">
    <property type="entry name" value="Methyltranfer_dom"/>
</dbReference>
<dbReference type="SUPFAM" id="SSF53335">
    <property type="entry name" value="S-adenosyl-L-methionine-dependent methyltransferases"/>
    <property type="match status" value="1"/>
</dbReference>
<dbReference type="STRING" id="947166.A0A1D1UJV1"/>
<protein>
    <recommendedName>
        <fullName evidence="1">Methyltransferase domain-containing protein</fullName>
    </recommendedName>
</protein>
<evidence type="ECO:0000313" key="3">
    <source>
        <dbReference type="Proteomes" id="UP000186922"/>
    </source>
</evidence>
<dbReference type="PANTHER" id="PTHR12496:SF0">
    <property type="entry name" value="METHYLTRANSFERASE DOMAIN-CONTAINING PROTEIN"/>
    <property type="match status" value="1"/>
</dbReference>
<sequence>MDPRNIGEWNLTEEDAYLERALGFIIRYKWLHDFKITRFYVDNIHENLPQEWVQASSGLSTEELQTQLDVLRNSSSTEVRAGFPESLRMFLREAKDLCLKRAMLGEGKGGGALELESEHEVDIPRRLMYGMRPKKLHEVSRMAVLIHQICQKYGLRTVLDLGAGMGYLDCVLAEVYAYQVIAVESDGCRTVNAQRRLSRHSQKDRPISNLLKYEALTIDHSPGSLRDLREVLNKYGASLICIIGLHCCGSFTPIILDLFARLDEGKALVCVGCCYHLMRYSKNQSGVEHCPLSKMAKQKLEGLWTKPGPLLTTASLRLATQETKVRWLKELDVHVSCHHFRAVLELAACSRNYEIKKRRRHTSPEQYGSDADKFLATVFTDYQLIGYGHAANRTNDQSVVSLQ</sequence>
<evidence type="ECO:0000259" key="1">
    <source>
        <dbReference type="Pfam" id="PF13679"/>
    </source>
</evidence>
<feature type="domain" description="Methyltransferase" evidence="1">
    <location>
        <begin position="134"/>
        <end position="279"/>
    </location>
</feature>
<dbReference type="Pfam" id="PF13679">
    <property type="entry name" value="Methyltransf_32"/>
    <property type="match status" value="1"/>
</dbReference>
<dbReference type="EMBL" id="BDGG01000001">
    <property type="protein sequence ID" value="GAU87892.1"/>
    <property type="molecule type" value="Genomic_DNA"/>
</dbReference>